<keyword evidence="4" id="KW-1185">Reference proteome</keyword>
<gene>
    <name evidence="3" type="ordered locus">Cwoe_2409</name>
</gene>
<dbReference type="PANTHER" id="PTHR47691:SF3">
    <property type="entry name" value="HTH-TYPE TRANSCRIPTIONAL REGULATOR RV0890C-RELATED"/>
    <property type="match status" value="1"/>
</dbReference>
<dbReference type="Gene3D" id="1.10.10.10">
    <property type="entry name" value="Winged helix-like DNA-binding domain superfamily/Winged helix DNA-binding domain"/>
    <property type="match status" value="1"/>
</dbReference>
<name>D3F7H0_CONWI</name>
<dbReference type="InterPro" id="IPR005158">
    <property type="entry name" value="BTAD"/>
</dbReference>
<dbReference type="Proteomes" id="UP000008229">
    <property type="component" value="Chromosome"/>
</dbReference>
<evidence type="ECO:0000256" key="1">
    <source>
        <dbReference type="SAM" id="MobiDB-lite"/>
    </source>
</evidence>
<evidence type="ECO:0000313" key="3">
    <source>
        <dbReference type="EMBL" id="ADB50832.1"/>
    </source>
</evidence>
<dbReference type="HOGENOM" id="CLU_004665_1_3_11"/>
<dbReference type="SUPFAM" id="SSF48452">
    <property type="entry name" value="TPR-like"/>
    <property type="match status" value="2"/>
</dbReference>
<dbReference type="Pfam" id="PF03704">
    <property type="entry name" value="BTAD"/>
    <property type="match status" value="1"/>
</dbReference>
<dbReference type="OrthoDB" id="3691954at2"/>
<dbReference type="Gene3D" id="3.40.50.300">
    <property type="entry name" value="P-loop containing nucleotide triphosphate hydrolases"/>
    <property type="match status" value="1"/>
</dbReference>
<dbReference type="PANTHER" id="PTHR47691">
    <property type="entry name" value="REGULATOR-RELATED"/>
    <property type="match status" value="1"/>
</dbReference>
<proteinExistence type="predicted"/>
<dbReference type="eggNOG" id="COG3903">
    <property type="taxonomic scope" value="Bacteria"/>
</dbReference>
<dbReference type="Pfam" id="PF13401">
    <property type="entry name" value="AAA_22"/>
    <property type="match status" value="1"/>
</dbReference>
<dbReference type="STRING" id="469383.Cwoe_2409"/>
<dbReference type="SUPFAM" id="SSF52540">
    <property type="entry name" value="P-loop containing nucleoside triphosphate hydrolases"/>
    <property type="match status" value="1"/>
</dbReference>
<dbReference type="InterPro" id="IPR036388">
    <property type="entry name" value="WH-like_DNA-bd_sf"/>
</dbReference>
<dbReference type="InterPro" id="IPR058852">
    <property type="entry name" value="HTH_77"/>
</dbReference>
<evidence type="ECO:0000313" key="4">
    <source>
        <dbReference type="Proteomes" id="UP000008229"/>
    </source>
</evidence>
<dbReference type="SMART" id="SM00028">
    <property type="entry name" value="TPR"/>
    <property type="match status" value="4"/>
</dbReference>
<dbReference type="EMBL" id="CP001854">
    <property type="protein sequence ID" value="ADB50832.1"/>
    <property type="molecule type" value="Genomic_DNA"/>
</dbReference>
<dbReference type="eggNOG" id="COG0457">
    <property type="taxonomic scope" value="Bacteria"/>
</dbReference>
<dbReference type="RefSeq" id="WP_012933883.1">
    <property type="nucleotide sequence ID" value="NC_013739.1"/>
</dbReference>
<feature type="compositionally biased region" description="Pro residues" evidence="1">
    <location>
        <begin position="276"/>
        <end position="288"/>
    </location>
</feature>
<feature type="compositionally biased region" description="Low complexity" evidence="1">
    <location>
        <begin position="266"/>
        <end position="275"/>
    </location>
</feature>
<reference evidence="4" key="2">
    <citation type="submission" date="2010-01" db="EMBL/GenBank/DDBJ databases">
        <title>The complete genome of Conexibacter woesei DSM 14684.</title>
        <authorList>
            <consortium name="US DOE Joint Genome Institute (JGI-PGF)"/>
            <person name="Lucas S."/>
            <person name="Copeland A."/>
            <person name="Lapidus A."/>
            <person name="Glavina del Rio T."/>
            <person name="Dalin E."/>
            <person name="Tice H."/>
            <person name="Bruce D."/>
            <person name="Goodwin L."/>
            <person name="Pitluck S."/>
            <person name="Kyrpides N."/>
            <person name="Mavromatis K."/>
            <person name="Ivanova N."/>
            <person name="Mikhailova N."/>
            <person name="Chertkov O."/>
            <person name="Brettin T."/>
            <person name="Detter J.C."/>
            <person name="Han C."/>
            <person name="Larimer F."/>
            <person name="Land M."/>
            <person name="Hauser L."/>
            <person name="Markowitz V."/>
            <person name="Cheng J.-F."/>
            <person name="Hugenholtz P."/>
            <person name="Woyke T."/>
            <person name="Wu D."/>
            <person name="Pukall R."/>
            <person name="Steenblock K."/>
            <person name="Schneider S."/>
            <person name="Klenk H.-P."/>
            <person name="Eisen J.A."/>
        </authorList>
    </citation>
    <scope>NUCLEOTIDE SEQUENCE [LARGE SCALE GENOMIC DNA]</scope>
    <source>
        <strain evidence="4">DSM 14684 / CIP 108061 / JCM 11494 / NBRC 100937 / ID131577</strain>
    </source>
</reference>
<dbReference type="Gene3D" id="1.25.40.10">
    <property type="entry name" value="Tetratricopeptide repeat domain"/>
    <property type="match status" value="3"/>
</dbReference>
<dbReference type="Pfam" id="PF25872">
    <property type="entry name" value="HTH_77"/>
    <property type="match status" value="1"/>
</dbReference>
<dbReference type="InterPro" id="IPR011990">
    <property type="entry name" value="TPR-like_helical_dom_sf"/>
</dbReference>
<dbReference type="InterPro" id="IPR049945">
    <property type="entry name" value="AAA_22"/>
</dbReference>
<protein>
    <submittedName>
        <fullName evidence="3">Transcriptional activator domain protein</fullName>
    </submittedName>
</protein>
<feature type="region of interest" description="Disordered" evidence="1">
    <location>
        <begin position="250"/>
        <end position="308"/>
    </location>
</feature>
<dbReference type="KEGG" id="cwo:Cwoe_2409"/>
<organism evidence="3 4">
    <name type="scientific">Conexibacter woesei (strain DSM 14684 / CCUG 47730 / CIP 108061 / JCM 11494 / NBRC 100937 / ID131577)</name>
    <dbReference type="NCBI Taxonomy" id="469383"/>
    <lineage>
        <taxon>Bacteria</taxon>
        <taxon>Bacillati</taxon>
        <taxon>Actinomycetota</taxon>
        <taxon>Thermoleophilia</taxon>
        <taxon>Solirubrobacterales</taxon>
        <taxon>Conexibacteraceae</taxon>
        <taxon>Conexibacter</taxon>
    </lineage>
</organism>
<evidence type="ECO:0000259" key="2">
    <source>
        <dbReference type="SMART" id="SM01043"/>
    </source>
</evidence>
<dbReference type="AlphaFoldDB" id="D3F7H0"/>
<dbReference type="SMART" id="SM01043">
    <property type="entry name" value="BTAD"/>
    <property type="match status" value="1"/>
</dbReference>
<accession>D3F7H0</accession>
<reference evidence="3 4" key="1">
    <citation type="journal article" date="2010" name="Stand. Genomic Sci.">
        <title>Complete genome sequence of Conexibacter woesei type strain (ID131577).</title>
        <authorList>
            <person name="Pukall R."/>
            <person name="Lapidus A."/>
            <person name="Glavina Del Rio T."/>
            <person name="Copeland A."/>
            <person name="Tice H."/>
            <person name="Cheng J.-F."/>
            <person name="Lucas S."/>
            <person name="Chen F."/>
            <person name="Nolan M."/>
            <person name="Bruce D."/>
            <person name="Goodwin L."/>
            <person name="Pitluck S."/>
            <person name="Mavromatis K."/>
            <person name="Ivanova N."/>
            <person name="Ovchinnikova G."/>
            <person name="Pati A."/>
            <person name="Chen A."/>
            <person name="Palaniappan K."/>
            <person name="Land M."/>
            <person name="Hauser L."/>
            <person name="Chang Y.-J."/>
            <person name="Jeffries C.D."/>
            <person name="Chain P."/>
            <person name="Meincke L."/>
            <person name="Sims D."/>
            <person name="Brettin T."/>
            <person name="Detter J.C."/>
            <person name="Rohde M."/>
            <person name="Goeker M."/>
            <person name="Bristow J."/>
            <person name="Eisen J.A."/>
            <person name="Markowitz V."/>
            <person name="Kyrpides N.C."/>
            <person name="Klenk H.-P."/>
            <person name="Hugenholtz P."/>
        </authorList>
    </citation>
    <scope>NUCLEOTIDE SEQUENCE [LARGE SCALE GENOMIC DNA]</scope>
    <source>
        <strain evidence="4">DSM 14684 / CIP 108061 / JCM 11494 / NBRC 100937 / ID131577</strain>
    </source>
</reference>
<dbReference type="GO" id="GO:0016887">
    <property type="term" value="F:ATP hydrolysis activity"/>
    <property type="evidence" value="ECO:0007669"/>
    <property type="project" value="InterPro"/>
</dbReference>
<sequence>MDSHEQAPLGIRLLGGFAVRVDGRPVAEEAWRLRRAKSLIKLLALAPERRVHREQAAELLWPGHAPSGNGLHQVLYTARRAVAADGRAGDRLVLRDDVVALVGDGIWVDVDAFERAAAAARERRSVAAFREALALYAGELLPEDRYEEWTATRRESLRETRLALLVELAQAHADAADTAAAIEALQRAVVDDPLHEAAHRGLMRLFADGGRRQQALAQYQQLRDALRRTLAADPDPETRRLYREILASQHAEPAEPPPAAVPPPAAAAAPPSAAAPLPPAAAVAPPPAAAATPPATAPPPARPLRPDLPHQLTSFVGRERELTELEGLLRHTRLLTLTGPGGCGKTRLASALATRRSRDFPDGAFIVELAPIADAALVVEETAAALGVKPRSERDPIDVLGDQIGDAGILLVLDNCEHLIDACATLADRLLRACPNLRVLTTSREQLRVPGEVAWRVPPLSLPEPAEPDLDRLERSEAIRLFCQRAADAAPGFALTPANAGAVAEICRRLDGMPLALELAAARIAVLSPAQVAERLGDALALLRGGSRAGLTRQQTLRATLAWSYQLLTDPERVLYRRLGVFAGSFGVEAIDGVCADDDGSCAGGVPLDLLAQLAGKSLVQVEPAAGRYRYRLLETVRQHAREQLAEAGERGALEAAHRAWYLALAEAADRDRAPEVAAAWPAKRLDAEHDDLRAALASAIRDEPPAALRLAGALWWYWMARAHFVEGSRWLDDALAAAPTPTPERARALWALGGLDVRRRGTIRTVRLGADALEIARRSGDPHAEARALERRGAFAMGGFDWPVADTAFAEGLALADTLGDATVTVAITQAQGALAGCRGETERSRALLERSLTLLDEIPEAPEPLFWALHISPIGLPAGPGGAPRFFFEDTFCLFRAVRSRAGAGYVLVNVGETWRADAEYGRAHDAFERALERFRELRDDEGAGVALNALGNLARSTGDADAGRRRFEQALALRRAARDTREIATTTVGMGMLALYTGEEERGRARLREAEAIFERTEDGPGLQAIPLDLGAFELDRGDPRRACALLERCAELSRERRIVPNLSWALTELAEAAMAIGEPDRARRALAEALPLLERSGDVRGSRYARSLNTRLSDA</sequence>
<dbReference type="InterPro" id="IPR019734">
    <property type="entry name" value="TPR_rpt"/>
</dbReference>
<feature type="compositionally biased region" description="Pro residues" evidence="1">
    <location>
        <begin position="254"/>
        <end position="265"/>
    </location>
</feature>
<dbReference type="InterPro" id="IPR027417">
    <property type="entry name" value="P-loop_NTPase"/>
</dbReference>
<dbReference type="eggNOG" id="COG3629">
    <property type="taxonomic scope" value="Bacteria"/>
</dbReference>
<feature type="domain" description="Bacterial transcriptional activator" evidence="2">
    <location>
        <begin position="108"/>
        <end position="246"/>
    </location>
</feature>